<dbReference type="Gene3D" id="1.20.1250.20">
    <property type="entry name" value="MFS general substrate transporter like domains"/>
    <property type="match status" value="1"/>
</dbReference>
<dbReference type="OrthoDB" id="5242249at2"/>
<feature type="domain" description="Major facilitator superfamily (MFS) profile" evidence="8">
    <location>
        <begin position="8"/>
        <end position="401"/>
    </location>
</feature>
<evidence type="ECO:0000313" key="10">
    <source>
        <dbReference type="Proteomes" id="UP000093962"/>
    </source>
</evidence>
<feature type="transmembrane region" description="Helical" evidence="7">
    <location>
        <begin position="170"/>
        <end position="187"/>
    </location>
</feature>
<evidence type="ECO:0000259" key="8">
    <source>
        <dbReference type="PROSITE" id="PS50850"/>
    </source>
</evidence>
<dbReference type="EMBL" id="LZSF01000289">
    <property type="protein sequence ID" value="OBA76435.1"/>
    <property type="molecule type" value="Genomic_DNA"/>
</dbReference>
<feature type="transmembrane region" description="Helical" evidence="7">
    <location>
        <begin position="371"/>
        <end position="393"/>
    </location>
</feature>
<dbReference type="InterPro" id="IPR050171">
    <property type="entry name" value="MFS_Transporters"/>
</dbReference>
<evidence type="ECO:0000256" key="4">
    <source>
        <dbReference type="ARBA" id="ARBA00022692"/>
    </source>
</evidence>
<feature type="transmembrane region" description="Helical" evidence="7">
    <location>
        <begin position="101"/>
        <end position="123"/>
    </location>
</feature>
<protein>
    <submittedName>
        <fullName evidence="9">MFS transporter permease</fullName>
    </submittedName>
</protein>
<feature type="transmembrane region" description="Helical" evidence="7">
    <location>
        <begin position="216"/>
        <end position="238"/>
    </location>
</feature>
<dbReference type="InterPro" id="IPR036259">
    <property type="entry name" value="MFS_trans_sf"/>
</dbReference>
<feature type="transmembrane region" description="Helical" evidence="7">
    <location>
        <begin position="144"/>
        <end position="164"/>
    </location>
</feature>
<keyword evidence="6 7" id="KW-0472">Membrane</keyword>
<evidence type="ECO:0000313" key="9">
    <source>
        <dbReference type="EMBL" id="OBA76435.1"/>
    </source>
</evidence>
<dbReference type="RefSeq" id="WP_064860940.1">
    <property type="nucleotide sequence ID" value="NZ_LZSF01000289.1"/>
</dbReference>
<dbReference type="PROSITE" id="PS50850">
    <property type="entry name" value="MFS"/>
    <property type="match status" value="1"/>
</dbReference>
<dbReference type="Pfam" id="PF07690">
    <property type="entry name" value="MFS_1"/>
    <property type="match status" value="1"/>
</dbReference>
<name>A0A1A0LTG9_MYCMU</name>
<evidence type="ECO:0000256" key="1">
    <source>
        <dbReference type="ARBA" id="ARBA00004651"/>
    </source>
</evidence>
<sequence length="401" mass="41540">MSRARVKPWLAVAAGVFCIGWGGNQFTPMLIEYVHRAGYSRVDVDVLLGAYVLGLIPGLLVAAAMSNRYGRRPLMVAGLISSALGSLILATGELGGFPALFVGRLLCGLSVGVAMAVGSTWIAELSAPPYDTAATGAGARRASIWLSLGLAIGPLCSGLLAQFAPLPLTLTYLVQAALCVPALWLVLTQTVETRGTRVSGDLLSQLRVPAATHRRFVRVVAPMAPWVFGSAAIAYAIVPALVADRLGSWALLYTAGLTVLTLACGVLVQPVARRLDDHSSARAVVVSMVLMSAGVFAAVATAVTRSPAIAVLVAMLLGSAYGIAIVSGLLEIQRIAEPHELAGVSGVYYSLAYVGFLLPAVLAALAHYVSYPAMLTVVGLLAAVCTVICAAGWSKHLPARA</sequence>
<dbReference type="GO" id="GO:0005886">
    <property type="term" value="C:plasma membrane"/>
    <property type="evidence" value="ECO:0007669"/>
    <property type="project" value="UniProtKB-SubCell"/>
</dbReference>
<accession>A0A1A0LTG9</accession>
<evidence type="ECO:0000256" key="6">
    <source>
        <dbReference type="ARBA" id="ARBA00023136"/>
    </source>
</evidence>
<keyword evidence="4 7" id="KW-0812">Transmembrane</keyword>
<evidence type="ECO:0000256" key="3">
    <source>
        <dbReference type="ARBA" id="ARBA00022475"/>
    </source>
</evidence>
<keyword evidence="5 7" id="KW-1133">Transmembrane helix</keyword>
<dbReference type="AlphaFoldDB" id="A0A1A0LTG9"/>
<feature type="transmembrane region" description="Helical" evidence="7">
    <location>
        <begin position="46"/>
        <end position="64"/>
    </location>
</feature>
<dbReference type="InterPro" id="IPR011701">
    <property type="entry name" value="MFS"/>
</dbReference>
<dbReference type="SUPFAM" id="SSF103473">
    <property type="entry name" value="MFS general substrate transporter"/>
    <property type="match status" value="1"/>
</dbReference>
<reference evidence="9 10" key="1">
    <citation type="submission" date="2016-06" db="EMBL/GenBank/DDBJ databases">
        <authorList>
            <person name="Kjaerup R.B."/>
            <person name="Dalgaard T.S."/>
            <person name="Juul-Madsen H.R."/>
        </authorList>
    </citation>
    <scope>NUCLEOTIDE SEQUENCE [LARGE SCALE GENOMIC DNA]</scope>
    <source>
        <strain evidence="9 10">1199456.5</strain>
    </source>
</reference>
<dbReference type="Proteomes" id="UP000093962">
    <property type="component" value="Unassembled WGS sequence"/>
</dbReference>
<feature type="transmembrane region" description="Helical" evidence="7">
    <location>
        <begin position="309"/>
        <end position="330"/>
    </location>
</feature>
<feature type="transmembrane region" description="Helical" evidence="7">
    <location>
        <begin position="283"/>
        <end position="303"/>
    </location>
</feature>
<dbReference type="GO" id="GO:0022857">
    <property type="term" value="F:transmembrane transporter activity"/>
    <property type="evidence" value="ECO:0007669"/>
    <property type="project" value="InterPro"/>
</dbReference>
<organism evidence="9 10">
    <name type="scientific">Mycolicibacterium mucogenicum</name>
    <name type="common">Mycobacterium mucogenicum</name>
    <dbReference type="NCBI Taxonomy" id="56689"/>
    <lineage>
        <taxon>Bacteria</taxon>
        <taxon>Bacillati</taxon>
        <taxon>Actinomycetota</taxon>
        <taxon>Actinomycetes</taxon>
        <taxon>Mycobacteriales</taxon>
        <taxon>Mycobacteriaceae</taxon>
        <taxon>Mycolicibacterium</taxon>
    </lineage>
</organism>
<evidence type="ECO:0000256" key="5">
    <source>
        <dbReference type="ARBA" id="ARBA00022989"/>
    </source>
</evidence>
<feature type="transmembrane region" description="Helical" evidence="7">
    <location>
        <begin position="76"/>
        <end position="95"/>
    </location>
</feature>
<comment type="caution">
    <text evidence="9">The sequence shown here is derived from an EMBL/GenBank/DDBJ whole genome shotgun (WGS) entry which is preliminary data.</text>
</comment>
<keyword evidence="3" id="KW-1003">Cell membrane</keyword>
<keyword evidence="2" id="KW-0813">Transport</keyword>
<gene>
    <name evidence="9" type="ORF">A5642_06595</name>
</gene>
<feature type="transmembrane region" description="Helical" evidence="7">
    <location>
        <begin position="250"/>
        <end position="271"/>
    </location>
</feature>
<dbReference type="PANTHER" id="PTHR23517">
    <property type="entry name" value="RESISTANCE PROTEIN MDTM, PUTATIVE-RELATED-RELATED"/>
    <property type="match status" value="1"/>
</dbReference>
<dbReference type="InterPro" id="IPR020846">
    <property type="entry name" value="MFS_dom"/>
</dbReference>
<evidence type="ECO:0000256" key="7">
    <source>
        <dbReference type="SAM" id="Phobius"/>
    </source>
</evidence>
<comment type="subcellular location">
    <subcellularLocation>
        <location evidence="1">Cell membrane</location>
        <topology evidence="1">Multi-pass membrane protein</topology>
    </subcellularLocation>
</comment>
<dbReference type="PANTHER" id="PTHR23517:SF13">
    <property type="entry name" value="MAJOR FACILITATOR SUPERFAMILY MFS_1"/>
    <property type="match status" value="1"/>
</dbReference>
<proteinExistence type="predicted"/>
<feature type="transmembrane region" description="Helical" evidence="7">
    <location>
        <begin position="342"/>
        <end position="365"/>
    </location>
</feature>
<evidence type="ECO:0000256" key="2">
    <source>
        <dbReference type="ARBA" id="ARBA00022448"/>
    </source>
</evidence>